<dbReference type="InterPro" id="IPR013096">
    <property type="entry name" value="Cupin_2"/>
</dbReference>
<gene>
    <name evidence="2" type="ORF">UU65_C0001G0188</name>
</gene>
<organism evidence="2 3">
    <name type="scientific">candidate division CPR2 bacterium GW2011_GWC1_41_48</name>
    <dbReference type="NCBI Taxonomy" id="1618344"/>
    <lineage>
        <taxon>Bacteria</taxon>
        <taxon>Bacteria division CPR2</taxon>
    </lineage>
</organism>
<dbReference type="Proteomes" id="UP000033869">
    <property type="component" value="Unassembled WGS sequence"/>
</dbReference>
<dbReference type="InterPro" id="IPR011051">
    <property type="entry name" value="RmlC_Cupin_sf"/>
</dbReference>
<dbReference type="InterPro" id="IPR014710">
    <property type="entry name" value="RmlC-like_jellyroll"/>
</dbReference>
<dbReference type="CDD" id="cd20295">
    <property type="entry name" value="cupin_Pac13-like"/>
    <property type="match status" value="1"/>
</dbReference>
<sequence length="123" mass="14114">MKYKYTAQEAKHINKYGADLTVFGQVAPTASIVRISVEEGHFEEFKHDESTFIYYVIKGNGIFVLNDEQVEVKATDLIAIPPKTRIHYFGKMEMLLVVTPAFDPNKEGHVRMIGKEENPLKRR</sequence>
<dbReference type="Gene3D" id="2.60.120.10">
    <property type="entry name" value="Jelly Rolls"/>
    <property type="match status" value="1"/>
</dbReference>
<proteinExistence type="predicted"/>
<reference evidence="2 3" key="1">
    <citation type="journal article" date="2015" name="Nature">
        <title>rRNA introns, odd ribosomes, and small enigmatic genomes across a large radiation of phyla.</title>
        <authorList>
            <person name="Brown C.T."/>
            <person name="Hug L.A."/>
            <person name="Thomas B.C."/>
            <person name="Sharon I."/>
            <person name="Castelle C.J."/>
            <person name="Singh A."/>
            <person name="Wilkins M.J."/>
            <person name="Williams K.H."/>
            <person name="Banfield J.F."/>
        </authorList>
    </citation>
    <scope>NUCLEOTIDE SEQUENCE [LARGE SCALE GENOMIC DNA]</scope>
</reference>
<evidence type="ECO:0000313" key="3">
    <source>
        <dbReference type="Proteomes" id="UP000033869"/>
    </source>
</evidence>
<evidence type="ECO:0000259" key="1">
    <source>
        <dbReference type="Pfam" id="PF07883"/>
    </source>
</evidence>
<comment type="caution">
    <text evidence="2">The sequence shown here is derived from an EMBL/GenBank/DDBJ whole genome shotgun (WGS) entry which is preliminary data.</text>
</comment>
<evidence type="ECO:0000313" key="2">
    <source>
        <dbReference type="EMBL" id="KKS09783.1"/>
    </source>
</evidence>
<dbReference type="EMBL" id="LCBL01000001">
    <property type="protein sequence ID" value="KKS09783.1"/>
    <property type="molecule type" value="Genomic_DNA"/>
</dbReference>
<dbReference type="Pfam" id="PF07883">
    <property type="entry name" value="Cupin_2"/>
    <property type="match status" value="1"/>
</dbReference>
<dbReference type="SUPFAM" id="SSF51182">
    <property type="entry name" value="RmlC-like cupins"/>
    <property type="match status" value="1"/>
</dbReference>
<protein>
    <recommendedName>
        <fullName evidence="1">Cupin type-2 domain-containing protein</fullName>
    </recommendedName>
</protein>
<name>A0A0G0Z9R9_UNCC2</name>
<dbReference type="AlphaFoldDB" id="A0A0G0Z9R9"/>
<feature type="domain" description="Cupin type-2" evidence="1">
    <location>
        <begin position="33"/>
        <end position="89"/>
    </location>
</feature>
<accession>A0A0G0Z9R9</accession>